<organism evidence="2">
    <name type="scientific">marine sediment metagenome</name>
    <dbReference type="NCBI Taxonomy" id="412755"/>
    <lineage>
        <taxon>unclassified sequences</taxon>
        <taxon>metagenomes</taxon>
        <taxon>ecological metagenomes</taxon>
    </lineage>
</organism>
<dbReference type="GO" id="GO:0005737">
    <property type="term" value="C:cytoplasm"/>
    <property type="evidence" value="ECO:0007669"/>
    <property type="project" value="InterPro"/>
</dbReference>
<sequence>WRVIPEWDEKPWKNSLASSRSEAPDSACEVNGKLVGSIGKGMVVFLGVGRKDQLVDVQYLAEKIANLRIFADEKDKMNLSLAQVKGEVLVIPQFTLYGDCRKGLRPDFMEAAPPDLARRFYLKFLALMGERVTVVKEGKFGAKMRIKVDNDGPVTLILNSGSTFVN</sequence>
<evidence type="ECO:0008006" key="3">
    <source>
        <dbReference type="Google" id="ProtNLM"/>
    </source>
</evidence>
<dbReference type="Pfam" id="PF02580">
    <property type="entry name" value="Tyr_Deacylase"/>
    <property type="match status" value="1"/>
</dbReference>
<dbReference type="SUPFAM" id="SSF69500">
    <property type="entry name" value="DTD-like"/>
    <property type="match status" value="1"/>
</dbReference>
<dbReference type="PANTHER" id="PTHR10472:SF5">
    <property type="entry name" value="D-AMINOACYL-TRNA DEACYLASE 1"/>
    <property type="match status" value="1"/>
</dbReference>
<dbReference type="InterPro" id="IPR003732">
    <property type="entry name" value="Daa-tRNA_deacyls_DTD"/>
</dbReference>
<dbReference type="GO" id="GO:0051500">
    <property type="term" value="F:D-tyrosyl-tRNA(Tyr) deacylase activity"/>
    <property type="evidence" value="ECO:0007669"/>
    <property type="project" value="TreeGrafter"/>
</dbReference>
<gene>
    <name evidence="2" type="ORF">S03H2_59685</name>
</gene>
<dbReference type="PANTHER" id="PTHR10472">
    <property type="entry name" value="D-TYROSYL-TRNA TYR DEACYLASE"/>
    <property type="match status" value="1"/>
</dbReference>
<evidence type="ECO:0000256" key="1">
    <source>
        <dbReference type="ARBA" id="ARBA00009673"/>
    </source>
</evidence>
<protein>
    <recommendedName>
        <fullName evidence="3">D-aminoacyl-tRNA deacylase</fullName>
    </recommendedName>
</protein>
<evidence type="ECO:0000313" key="2">
    <source>
        <dbReference type="EMBL" id="GAH84157.1"/>
    </source>
</evidence>
<dbReference type="NCBIfam" id="TIGR00256">
    <property type="entry name" value="D-aminoacyl-tRNA deacylase"/>
    <property type="match status" value="1"/>
</dbReference>
<dbReference type="AlphaFoldDB" id="X1IR17"/>
<accession>X1IR17</accession>
<dbReference type="FunFam" id="3.50.80.10:FF:000001">
    <property type="entry name" value="D-aminoacyl-tRNA deacylase"/>
    <property type="match status" value="1"/>
</dbReference>
<dbReference type="HAMAP" id="MF_00518">
    <property type="entry name" value="Deacylase_Dtd"/>
    <property type="match status" value="1"/>
</dbReference>
<proteinExistence type="inferred from homology"/>
<name>X1IR17_9ZZZZ</name>
<comment type="similarity">
    <text evidence="1">Belongs to the DTD family.</text>
</comment>
<comment type="caution">
    <text evidence="2">The sequence shown here is derived from an EMBL/GenBank/DDBJ whole genome shotgun (WGS) entry which is preliminary data.</text>
</comment>
<dbReference type="EMBL" id="BARU01038390">
    <property type="protein sequence ID" value="GAH84157.1"/>
    <property type="molecule type" value="Genomic_DNA"/>
</dbReference>
<dbReference type="InterPro" id="IPR023509">
    <property type="entry name" value="DTD-like_sf"/>
</dbReference>
<reference evidence="2" key="1">
    <citation type="journal article" date="2014" name="Front. Microbiol.">
        <title>High frequency of phylogenetically diverse reductive dehalogenase-homologous genes in deep subseafloor sedimentary metagenomes.</title>
        <authorList>
            <person name="Kawai M."/>
            <person name="Futagami T."/>
            <person name="Toyoda A."/>
            <person name="Takaki Y."/>
            <person name="Nishi S."/>
            <person name="Hori S."/>
            <person name="Arai W."/>
            <person name="Tsubouchi T."/>
            <person name="Morono Y."/>
            <person name="Uchiyama I."/>
            <person name="Ito T."/>
            <person name="Fujiyama A."/>
            <person name="Inagaki F."/>
            <person name="Takami H."/>
        </authorList>
    </citation>
    <scope>NUCLEOTIDE SEQUENCE</scope>
    <source>
        <strain evidence="2">Expedition CK06-06</strain>
    </source>
</reference>
<dbReference type="Gene3D" id="3.50.80.10">
    <property type="entry name" value="D-tyrosyl-tRNA(Tyr) deacylase"/>
    <property type="match status" value="1"/>
</dbReference>
<feature type="non-terminal residue" evidence="2">
    <location>
        <position position="1"/>
    </location>
</feature>